<protein>
    <submittedName>
        <fullName evidence="1">Uncharacterized protein</fullName>
    </submittedName>
</protein>
<proteinExistence type="predicted"/>
<organism evidence="1 2">
    <name type="scientific">Mytilus edulis</name>
    <name type="common">Blue mussel</name>
    <dbReference type="NCBI Taxonomy" id="6550"/>
    <lineage>
        <taxon>Eukaryota</taxon>
        <taxon>Metazoa</taxon>
        <taxon>Spiralia</taxon>
        <taxon>Lophotrochozoa</taxon>
        <taxon>Mollusca</taxon>
        <taxon>Bivalvia</taxon>
        <taxon>Autobranchia</taxon>
        <taxon>Pteriomorphia</taxon>
        <taxon>Mytilida</taxon>
        <taxon>Mytiloidea</taxon>
        <taxon>Mytilidae</taxon>
        <taxon>Mytilinae</taxon>
        <taxon>Mytilus</taxon>
    </lineage>
</organism>
<keyword evidence="2" id="KW-1185">Reference proteome</keyword>
<name>A0A8S3USU4_MYTED</name>
<evidence type="ECO:0000313" key="2">
    <source>
        <dbReference type="Proteomes" id="UP000683360"/>
    </source>
</evidence>
<dbReference type="EMBL" id="CAJPWZ010002769">
    <property type="protein sequence ID" value="CAG2245387.1"/>
    <property type="molecule type" value="Genomic_DNA"/>
</dbReference>
<dbReference type="Proteomes" id="UP000683360">
    <property type="component" value="Unassembled WGS sequence"/>
</dbReference>
<accession>A0A8S3USU4</accession>
<gene>
    <name evidence="1" type="ORF">MEDL_57407</name>
</gene>
<evidence type="ECO:0000313" key="1">
    <source>
        <dbReference type="EMBL" id="CAG2245387.1"/>
    </source>
</evidence>
<dbReference type="AlphaFoldDB" id="A0A8S3USU4"/>
<reference evidence="1" key="1">
    <citation type="submission" date="2021-03" db="EMBL/GenBank/DDBJ databases">
        <authorList>
            <person name="Bekaert M."/>
        </authorList>
    </citation>
    <scope>NUCLEOTIDE SEQUENCE</scope>
</reference>
<sequence length="182" mass="20994">MEKLCPVAFGVIIALLFLVAGAFSPGWMVMDSSSFTDISDHDTSDAVTLHMGFLPSYRWKGLLNDYRIRLEFIRIPNRDHHWSCTMYTIADTNVSVQQRQSAIHVTGANYNKRDCRRSNRGGSLAVAYWSNCCGNKNKYKHGSSLFHYIKWTRWNILFHFNDFINRHVQAAHTITSEQEPMT</sequence>
<comment type="caution">
    <text evidence="1">The sequence shown here is derived from an EMBL/GenBank/DDBJ whole genome shotgun (WGS) entry which is preliminary data.</text>
</comment>